<dbReference type="SUPFAM" id="SSF52540">
    <property type="entry name" value="P-loop containing nucleoside triphosphate hydrolases"/>
    <property type="match status" value="2"/>
</dbReference>
<dbReference type="GO" id="GO:0004781">
    <property type="term" value="F:sulfate adenylyltransferase (ATP) activity"/>
    <property type="evidence" value="ECO:0007669"/>
    <property type="project" value="UniProtKB-UniRule"/>
</dbReference>
<proteinExistence type="inferred from homology"/>
<dbReference type="Gene3D" id="2.40.30.10">
    <property type="entry name" value="Translation factors"/>
    <property type="match status" value="2"/>
</dbReference>
<keyword evidence="4 6" id="KW-0067">ATP-binding</keyword>
<comment type="catalytic activity">
    <reaction evidence="6">
        <text>sulfate + ATP + H(+) = adenosine 5'-phosphosulfate + diphosphate</text>
        <dbReference type="Rhea" id="RHEA:18133"/>
        <dbReference type="ChEBI" id="CHEBI:15378"/>
        <dbReference type="ChEBI" id="CHEBI:16189"/>
        <dbReference type="ChEBI" id="CHEBI:30616"/>
        <dbReference type="ChEBI" id="CHEBI:33019"/>
        <dbReference type="ChEBI" id="CHEBI:58243"/>
        <dbReference type="EC" id="2.7.7.4"/>
    </reaction>
</comment>
<dbReference type="InterPro" id="IPR044139">
    <property type="entry name" value="CysN_NoDQ_III"/>
</dbReference>
<dbReference type="CDD" id="cd03695">
    <property type="entry name" value="CysN_NodQ_II"/>
    <property type="match status" value="1"/>
</dbReference>
<comment type="function">
    <text evidence="6">With CysD forms the ATP sulfurylase (ATPS) that catalyzes the adenylation of sulfate producing adenosine 5'-phosphosulfate (APS) and diphosphate, the first enzymatic step in sulfur assimilation pathway. APS synthesis involves the formation of a high-energy phosphoric-sulfuric acid anhydride bond driven by GTP hydrolysis by CysN coupled to ATP hydrolysis by CysD.</text>
</comment>
<evidence type="ECO:0000256" key="6">
    <source>
        <dbReference type="HAMAP-Rule" id="MF_00062"/>
    </source>
</evidence>
<comment type="caution">
    <text evidence="8">The sequence shown here is derived from an EMBL/GenBank/DDBJ whole genome shotgun (WGS) entry which is preliminary data.</text>
</comment>
<dbReference type="InterPro" id="IPR031157">
    <property type="entry name" value="G_TR_CS"/>
</dbReference>
<comment type="similarity">
    <text evidence="6">Belongs to the TRAFAC class translation factor GTPase superfamily. Classic translation factor GTPase family. CysN/NodQ subfamily.</text>
</comment>
<dbReference type="Gene3D" id="3.40.50.300">
    <property type="entry name" value="P-loop containing nucleotide triphosphate hydrolases"/>
    <property type="match status" value="2"/>
</dbReference>
<accession>A0A8J7QGH8</accession>
<dbReference type="HAMAP" id="MF_00062">
    <property type="entry name" value="Sulf_adenylyltr_sub1"/>
    <property type="match status" value="1"/>
</dbReference>
<dbReference type="InterPro" id="IPR027417">
    <property type="entry name" value="P-loop_NTPase"/>
</dbReference>
<dbReference type="InterPro" id="IPR050100">
    <property type="entry name" value="TRAFAC_GTPase_members"/>
</dbReference>
<comment type="subunit">
    <text evidence="6">Heterodimer composed of CysD, the smaller subunit, and CysN.</text>
</comment>
<protein>
    <recommendedName>
        <fullName evidence="6">Sulfate adenylyltransferase subunit 1</fullName>
        <ecNumber evidence="6">2.7.7.4</ecNumber>
    </recommendedName>
    <alternativeName>
        <fullName evidence="6">ATP-sulfurylase large subunit</fullName>
    </alternativeName>
    <alternativeName>
        <fullName evidence="6">Sulfate adenylate transferase</fullName>
        <shortName evidence="6">SAT</shortName>
    </alternativeName>
</protein>
<feature type="binding site" evidence="6">
    <location>
        <begin position="151"/>
        <end position="154"/>
    </location>
    <ligand>
        <name>GTP</name>
        <dbReference type="ChEBI" id="CHEBI:37565"/>
    </ligand>
</feature>
<dbReference type="Proteomes" id="UP000664417">
    <property type="component" value="Unassembled WGS sequence"/>
</dbReference>
<dbReference type="GO" id="GO:0003924">
    <property type="term" value="F:GTPase activity"/>
    <property type="evidence" value="ECO:0007669"/>
    <property type="project" value="InterPro"/>
</dbReference>
<keyword evidence="1 6" id="KW-0808">Transferase</keyword>
<dbReference type="GO" id="GO:0005525">
    <property type="term" value="F:GTP binding"/>
    <property type="evidence" value="ECO:0007669"/>
    <property type="project" value="UniProtKB-UniRule"/>
</dbReference>
<dbReference type="InterPro" id="IPR004161">
    <property type="entry name" value="EFTu-like_2"/>
</dbReference>
<dbReference type="GO" id="GO:0000103">
    <property type="term" value="P:sulfate assimilation"/>
    <property type="evidence" value="ECO:0007669"/>
    <property type="project" value="UniProtKB-UniRule"/>
</dbReference>
<evidence type="ECO:0000256" key="4">
    <source>
        <dbReference type="ARBA" id="ARBA00022840"/>
    </source>
</evidence>
<dbReference type="UniPathway" id="UPA00140">
    <property type="reaction ID" value="UER00204"/>
</dbReference>
<dbReference type="NCBIfam" id="TIGR02034">
    <property type="entry name" value="CysN"/>
    <property type="match status" value="1"/>
</dbReference>
<keyword evidence="3 6" id="KW-0547">Nucleotide-binding</keyword>
<dbReference type="Pfam" id="PF00009">
    <property type="entry name" value="GTP_EFTU"/>
    <property type="match status" value="1"/>
</dbReference>
<evidence type="ECO:0000256" key="5">
    <source>
        <dbReference type="ARBA" id="ARBA00023134"/>
    </source>
</evidence>
<dbReference type="AlphaFoldDB" id="A0A8J7QGH8"/>
<organism evidence="8 9">
    <name type="scientific">Acanthopleuribacter pedis</name>
    <dbReference type="NCBI Taxonomy" id="442870"/>
    <lineage>
        <taxon>Bacteria</taxon>
        <taxon>Pseudomonadati</taxon>
        <taxon>Acidobacteriota</taxon>
        <taxon>Holophagae</taxon>
        <taxon>Acanthopleuribacterales</taxon>
        <taxon>Acanthopleuribacteraceae</taxon>
        <taxon>Acanthopleuribacter</taxon>
    </lineage>
</organism>
<sequence>MTSLIAQKEEQELLRFSTAGSVDDGKSTLIGRLLYDAKGLLEDQISALEAKAKVDGNQLDWALLTDGLKAEREQGITIDVAYRFFATPKRKFIIADTPGHEQYTRNMATGASTADLAIVLIDARHGVRTQSKRHAFIAALLGTPRLVVAVNKMDLVDYDVAVFEQIRADFDVFVDQLGIHPPQYVPISALLGDNVVTQSENMPWYEGPSLLHFLETTPVGVGRNLKELRFPVQYVSRPNQNFRGYSGQLLSGVVRKGDEVLIHPGNERATVSSIVTYDGELDEAFAPMSVTVTLNGERDISRGDMLVAPDQPATVSRDVEAVVVWMDHTPLQLNGTYILKHTSRKTRVVVEAVQYKVDVDEAEQVAGDQLVLNEIGSLKLTTMQPLFFDAYQDNRKTGSFILIDEQTNLTVAAGMILKAGHVHAGDHQTRALSSGERALHFNQQPFTLWVTGRVGAKQLEIAQALERALFERGGFAYTLDSSEPRNLFRLAEDAALLNKAGLVAIVVDDLWQNPSREAARSVIGGDAWFVVHVDAGLGWVEANDQSGFYNHVRGQNKQLDRWQQYQRNQVVDADYTVQVEQIETGVVVDRILTALEEAGRISPAQAEYQI</sequence>
<evidence type="ECO:0000256" key="3">
    <source>
        <dbReference type="ARBA" id="ARBA00022741"/>
    </source>
</evidence>
<dbReference type="PROSITE" id="PS00301">
    <property type="entry name" value="G_TR_1"/>
    <property type="match status" value="1"/>
</dbReference>
<evidence type="ECO:0000313" key="9">
    <source>
        <dbReference type="Proteomes" id="UP000664417"/>
    </source>
</evidence>
<dbReference type="EC" id="2.7.7.4" evidence="6"/>
<dbReference type="InterPro" id="IPR011779">
    <property type="entry name" value="SO4_adenylTrfase_lsu"/>
</dbReference>
<evidence type="ECO:0000313" key="8">
    <source>
        <dbReference type="EMBL" id="MBO1318130.1"/>
    </source>
</evidence>
<dbReference type="InterPro" id="IPR041757">
    <property type="entry name" value="CysN_GTP-bd"/>
</dbReference>
<dbReference type="PROSITE" id="PS51722">
    <property type="entry name" value="G_TR_2"/>
    <property type="match status" value="1"/>
</dbReference>
<dbReference type="GO" id="GO:0070814">
    <property type="term" value="P:hydrogen sulfide biosynthetic process"/>
    <property type="evidence" value="ECO:0007669"/>
    <property type="project" value="UniProtKB-UniRule"/>
</dbReference>
<feature type="binding site" evidence="6">
    <location>
        <begin position="96"/>
        <end position="100"/>
    </location>
    <ligand>
        <name>GTP</name>
        <dbReference type="ChEBI" id="CHEBI:37565"/>
    </ligand>
</feature>
<dbReference type="NCBIfam" id="NF003478">
    <property type="entry name" value="PRK05124.1"/>
    <property type="match status" value="1"/>
</dbReference>
<dbReference type="SUPFAM" id="SSF50465">
    <property type="entry name" value="EF-Tu/eEF-1alpha/eIF2-gamma C-terminal domain"/>
    <property type="match status" value="1"/>
</dbReference>
<dbReference type="SUPFAM" id="SSF50447">
    <property type="entry name" value="Translation proteins"/>
    <property type="match status" value="1"/>
</dbReference>
<dbReference type="InterPro" id="IPR054696">
    <property type="entry name" value="GTP-eEF1A_C"/>
</dbReference>
<dbReference type="RefSeq" id="WP_207857734.1">
    <property type="nucleotide sequence ID" value="NZ_JAFREP010000004.1"/>
</dbReference>
<name>A0A8J7QGH8_9BACT</name>
<dbReference type="InterPro" id="IPR000795">
    <property type="entry name" value="T_Tr_GTP-bd_dom"/>
</dbReference>
<dbReference type="CDD" id="cd04095">
    <property type="entry name" value="CysN_NoDQ_III"/>
    <property type="match status" value="1"/>
</dbReference>
<reference evidence="8" key="1">
    <citation type="submission" date="2021-03" db="EMBL/GenBank/DDBJ databases">
        <authorList>
            <person name="Wang G."/>
        </authorList>
    </citation>
    <scope>NUCLEOTIDE SEQUENCE</scope>
    <source>
        <strain evidence="8">KCTC 12899</strain>
    </source>
</reference>
<dbReference type="Pfam" id="PF22594">
    <property type="entry name" value="GTP-eEF1A_C"/>
    <property type="match status" value="1"/>
</dbReference>
<dbReference type="PRINTS" id="PR00315">
    <property type="entry name" value="ELONGATNFCT"/>
</dbReference>
<dbReference type="EMBL" id="JAFREP010000004">
    <property type="protein sequence ID" value="MBO1318130.1"/>
    <property type="molecule type" value="Genomic_DNA"/>
</dbReference>
<dbReference type="Pfam" id="PF03144">
    <property type="entry name" value="GTP_EFTU_D2"/>
    <property type="match status" value="1"/>
</dbReference>
<keyword evidence="5 6" id="KW-0342">GTP-binding</keyword>
<dbReference type="PANTHER" id="PTHR23115">
    <property type="entry name" value="TRANSLATION FACTOR"/>
    <property type="match status" value="1"/>
</dbReference>
<dbReference type="CDD" id="cd04166">
    <property type="entry name" value="CysN_ATPS"/>
    <property type="match status" value="1"/>
</dbReference>
<keyword evidence="9" id="KW-1185">Reference proteome</keyword>
<evidence type="ECO:0000256" key="2">
    <source>
        <dbReference type="ARBA" id="ARBA00022695"/>
    </source>
</evidence>
<dbReference type="InterPro" id="IPR009000">
    <property type="entry name" value="Transl_B-barrel_sf"/>
</dbReference>
<dbReference type="InterPro" id="IPR044138">
    <property type="entry name" value="CysN_II"/>
</dbReference>
<evidence type="ECO:0000259" key="7">
    <source>
        <dbReference type="PROSITE" id="PS51722"/>
    </source>
</evidence>
<feature type="domain" description="Tr-type G" evidence="7">
    <location>
        <begin position="11"/>
        <end position="225"/>
    </location>
</feature>
<feature type="binding site" evidence="6">
    <location>
        <begin position="20"/>
        <end position="27"/>
    </location>
    <ligand>
        <name>GTP</name>
        <dbReference type="ChEBI" id="CHEBI:37565"/>
    </ligand>
</feature>
<evidence type="ECO:0000256" key="1">
    <source>
        <dbReference type="ARBA" id="ARBA00022679"/>
    </source>
</evidence>
<dbReference type="InterPro" id="IPR009001">
    <property type="entry name" value="Transl_elong_EF1A/Init_IF2_C"/>
</dbReference>
<dbReference type="FunFam" id="3.40.50.300:FF:000119">
    <property type="entry name" value="Sulfate adenylyltransferase subunit 1"/>
    <property type="match status" value="1"/>
</dbReference>
<keyword evidence="2 6" id="KW-0548">Nucleotidyltransferase</keyword>
<dbReference type="GO" id="GO:0005524">
    <property type="term" value="F:ATP binding"/>
    <property type="evidence" value="ECO:0007669"/>
    <property type="project" value="UniProtKB-KW"/>
</dbReference>
<comment type="pathway">
    <text evidence="6">Sulfur metabolism; hydrogen sulfide biosynthesis; sulfite from sulfate: step 1/3.</text>
</comment>
<gene>
    <name evidence="6 8" type="primary">cysN</name>
    <name evidence="8" type="ORF">J3U88_06670</name>
</gene>